<sequence length="618" mass="70182">MYLESYFPERKCVALSRAVEGNGTEVVPPSTARSELRTQFVEAVDELYAEYLSGTAQQLPAKTLMGHKLGSEQFVAVLDAYVDAMNAGQLPTMQLASNALLEQEVGEAFEVANRTYTTEMHAVKSPDNEGKERNYEKALSERKLQLAHLRGRQMAMAHIREVRSNLPERLQKTMFKDKLAEFEAQVKRDFQSTLQRNASFSMEICTKVIERVLPRNLEDMAAELAERSREDFCDGLIRLLTQYKSDLRSALNEYAQQGSGPAVDKCLKEALLQSVRASIHKWAAAVLHQYQKHMRSWHEEKEQHDKAYELAKVQDSDTANSANEQKHQHEEQLAQATEQLSELRRVLHSELNSKKSELERLTTEITTMNLKHEIRMKNGENDLAWARSRTEELEKSIMADRQRKEEISAAAAQVLEKQRSFHKEERSLLVQQKDLMAQIVQLERELLHKKTQHTQKVFALQNEHSRKIDAMQMEQAKFKRQLKSQAKKDLSSLKLAHEKEKKAILAESRALDQEMTNIQEKLAVFAAEEEAAEASAAASRDFFKSMPLIQLPLMQAPAPAAGEYQPARHSAKASKPNDSPVPVRFESSDDTSTSSASPISHPITRDEAPQSSDMCRQS</sequence>
<accession>A0A9W6X1G2</accession>
<gene>
    <name evidence="2" type="ORF">Pfra01_000466200</name>
</gene>
<dbReference type="GO" id="GO:0003924">
    <property type="term" value="F:GTPase activity"/>
    <property type="evidence" value="ECO:0007669"/>
    <property type="project" value="InterPro"/>
</dbReference>
<keyword evidence="3" id="KW-1185">Reference proteome</keyword>
<dbReference type="AlphaFoldDB" id="A0A9W6X1G2"/>
<dbReference type="InterPro" id="IPR036543">
    <property type="entry name" value="Guanylate-bd_C_sf"/>
</dbReference>
<dbReference type="SUPFAM" id="SSF48340">
    <property type="entry name" value="Interferon-induced guanylate-binding protein 1 (GBP1), C-terminal domain"/>
    <property type="match status" value="1"/>
</dbReference>
<evidence type="ECO:0000313" key="2">
    <source>
        <dbReference type="EMBL" id="GMF25694.1"/>
    </source>
</evidence>
<reference evidence="2" key="1">
    <citation type="submission" date="2023-04" db="EMBL/GenBank/DDBJ databases">
        <title>Phytophthora fragariaefolia NBRC 109709.</title>
        <authorList>
            <person name="Ichikawa N."/>
            <person name="Sato H."/>
            <person name="Tonouchi N."/>
        </authorList>
    </citation>
    <scope>NUCLEOTIDE SEQUENCE</scope>
    <source>
        <strain evidence="2">NBRC 109709</strain>
    </source>
</reference>
<protein>
    <submittedName>
        <fullName evidence="2">Unnamed protein product</fullName>
    </submittedName>
</protein>
<feature type="region of interest" description="Disordered" evidence="1">
    <location>
        <begin position="559"/>
        <end position="618"/>
    </location>
</feature>
<name>A0A9W6X1G2_9STRA</name>
<evidence type="ECO:0000256" key="1">
    <source>
        <dbReference type="SAM" id="MobiDB-lite"/>
    </source>
</evidence>
<feature type="compositionally biased region" description="Polar residues" evidence="1">
    <location>
        <begin position="609"/>
        <end position="618"/>
    </location>
</feature>
<dbReference type="GO" id="GO:0005525">
    <property type="term" value="F:GTP binding"/>
    <property type="evidence" value="ECO:0007669"/>
    <property type="project" value="InterPro"/>
</dbReference>
<comment type="caution">
    <text evidence="2">The sequence shown here is derived from an EMBL/GenBank/DDBJ whole genome shotgun (WGS) entry which is preliminary data.</text>
</comment>
<dbReference type="EMBL" id="BSXT01000365">
    <property type="protein sequence ID" value="GMF25694.1"/>
    <property type="molecule type" value="Genomic_DNA"/>
</dbReference>
<dbReference type="OrthoDB" id="126732at2759"/>
<dbReference type="Gene3D" id="3.40.50.300">
    <property type="entry name" value="P-loop containing nucleotide triphosphate hydrolases"/>
    <property type="match status" value="1"/>
</dbReference>
<dbReference type="Proteomes" id="UP001165121">
    <property type="component" value="Unassembled WGS sequence"/>
</dbReference>
<feature type="region of interest" description="Disordered" evidence="1">
    <location>
        <begin position="314"/>
        <end position="333"/>
    </location>
</feature>
<organism evidence="2 3">
    <name type="scientific">Phytophthora fragariaefolia</name>
    <dbReference type="NCBI Taxonomy" id="1490495"/>
    <lineage>
        <taxon>Eukaryota</taxon>
        <taxon>Sar</taxon>
        <taxon>Stramenopiles</taxon>
        <taxon>Oomycota</taxon>
        <taxon>Peronosporomycetes</taxon>
        <taxon>Peronosporales</taxon>
        <taxon>Peronosporaceae</taxon>
        <taxon>Phytophthora</taxon>
    </lineage>
</organism>
<feature type="compositionally biased region" description="Low complexity" evidence="1">
    <location>
        <begin position="590"/>
        <end position="602"/>
    </location>
</feature>
<dbReference type="InterPro" id="IPR027417">
    <property type="entry name" value="P-loop_NTPase"/>
</dbReference>
<evidence type="ECO:0000313" key="3">
    <source>
        <dbReference type="Proteomes" id="UP001165121"/>
    </source>
</evidence>
<proteinExistence type="predicted"/>